<sequence length="253" mass="27972">MSTDQPYTAETQIVASLKQAKECLDKQLSAPIEQFDLANHRLYCAQFRVAVLLETLRRQNPQQADELVAWINDRLDDGETAAELTDLWNEQVSSQHQLTDLGPFKEEQPPAPADAFTVASPLENGTTVDVLAVHTNIPGLIIAQAVKATVVEQGEPSGWEPRPGAWKVMHEPSLRVIAQMAFPLDTARGIVEKLGELDIDWTQDSDALLSSVDQTRKSGIGAAFSVQYCHYCTDADHALLPEFRFPRPVERAA</sequence>
<dbReference type="EMBL" id="CP007155">
    <property type="protein sequence ID" value="AHH98220.1"/>
    <property type="molecule type" value="Genomic_DNA"/>
</dbReference>
<dbReference type="Proteomes" id="UP000019225">
    <property type="component" value="Chromosome"/>
</dbReference>
<evidence type="ECO:0000313" key="2">
    <source>
        <dbReference type="Proteomes" id="UP000019225"/>
    </source>
</evidence>
<evidence type="ECO:0000313" key="1">
    <source>
        <dbReference type="EMBL" id="AHH98220.1"/>
    </source>
</evidence>
<name>W5WBT1_9PSEU</name>
<dbReference type="KEGG" id="kal:KALB_4858"/>
<gene>
    <name evidence="1" type="ORF">KALB_4858</name>
</gene>
<dbReference type="STRING" id="1449976.KALB_4858"/>
<organism evidence="1 2">
    <name type="scientific">Kutzneria albida DSM 43870</name>
    <dbReference type="NCBI Taxonomy" id="1449976"/>
    <lineage>
        <taxon>Bacteria</taxon>
        <taxon>Bacillati</taxon>
        <taxon>Actinomycetota</taxon>
        <taxon>Actinomycetes</taxon>
        <taxon>Pseudonocardiales</taxon>
        <taxon>Pseudonocardiaceae</taxon>
        <taxon>Kutzneria</taxon>
    </lineage>
</organism>
<dbReference type="HOGENOM" id="CLU_1097466_0_0_11"/>
<proteinExistence type="predicted"/>
<keyword evidence="2" id="KW-1185">Reference proteome</keyword>
<protein>
    <submittedName>
        <fullName evidence="1">Uncharacterized protein</fullName>
    </submittedName>
</protein>
<dbReference type="AlphaFoldDB" id="W5WBT1"/>
<dbReference type="OrthoDB" id="1492465at2"/>
<accession>W5WBT1</accession>
<reference evidence="1 2" key="1">
    <citation type="journal article" date="2014" name="BMC Genomics">
        <title>Complete genome sequence of producer of the glycopeptide antibiotic Aculeximycin Kutzneria albida DSM 43870T, a representative of minor genus of Pseudonocardiaceae.</title>
        <authorList>
            <person name="Rebets Y."/>
            <person name="Tokovenko B."/>
            <person name="Lushchyk I."/>
            <person name="Ruckert C."/>
            <person name="Zaburannyi N."/>
            <person name="Bechthold A."/>
            <person name="Kalinowski J."/>
            <person name="Luzhetskyy A."/>
        </authorList>
    </citation>
    <scope>NUCLEOTIDE SEQUENCE [LARGE SCALE GENOMIC DNA]</scope>
    <source>
        <strain evidence="1">DSM 43870</strain>
    </source>
</reference>
<dbReference type="RefSeq" id="WP_025358249.1">
    <property type="nucleotide sequence ID" value="NZ_CP007155.1"/>
</dbReference>